<keyword evidence="4" id="KW-0862">Zinc</keyword>
<evidence type="ECO:0000256" key="4">
    <source>
        <dbReference type="ARBA" id="ARBA00022833"/>
    </source>
</evidence>
<feature type="domain" description="UBA" evidence="8">
    <location>
        <begin position="797"/>
        <end position="835"/>
    </location>
</feature>
<dbReference type="InterPro" id="IPR000270">
    <property type="entry name" value="PB1_dom"/>
</dbReference>
<dbReference type="CDD" id="cd14947">
    <property type="entry name" value="NBR1_like"/>
    <property type="match status" value="1"/>
</dbReference>
<feature type="compositionally biased region" description="Low complexity" evidence="7">
    <location>
        <begin position="196"/>
        <end position="208"/>
    </location>
</feature>
<dbReference type="InterPro" id="IPR056893">
    <property type="entry name" value="UBA_Nbr1_C"/>
</dbReference>
<protein>
    <submittedName>
        <fullName evidence="11">Uncharacterized protein</fullName>
    </submittedName>
</protein>
<keyword evidence="3 6" id="KW-0863">Zinc-finger</keyword>
<accession>A0A7H4LJH2</accession>
<dbReference type="PROSITE" id="PS51745">
    <property type="entry name" value="PB1"/>
    <property type="match status" value="1"/>
</dbReference>
<evidence type="ECO:0000256" key="3">
    <source>
        <dbReference type="ARBA" id="ARBA00022771"/>
    </source>
</evidence>
<dbReference type="InterPro" id="IPR053793">
    <property type="entry name" value="PB1-like"/>
</dbReference>
<sequence>MMPQQGTPPSFRGLVPLGRPRDLVIKVNYGGTLKRFSASVNGSNLDHNLAALQSKIANAFKFSPEEQFILTYTDEDGDVVMLDDDDDLRDAAVSQELNPLRIDVQLKSSTAGAPQPNQQALNSRSKMSAAMEDQLAQVKSAIDEALKFVPEQVPAVLAKLSHELRSKAASSAPPVRDLLDRIAKLMTPKSGMEPTSGLSDSSSGSSSGNPQTFRDMKHNNACESATVPASHSQHAKSSRALGLKSVLVEKTNAQVQQAPGCTSIGVPSVLVGSGGKLLYHKKRTDALSKGKSHAQSMGKSVVSSSVPPVPSFAPGGSTLGSPNGYTPFGNIKKINGDSSSAFPAPRGPPPSSMPTFETIPRLPPYCSLPTHGLQKAFPPPPAYDYNQFSFSRPSAVNPYGIYQDPYSFGSYSGYGIPQQSVHKWVECDGCGVTPIVGPRYKSTVKYNYDLCSACFYRMGNEAEYARMDKPLSVSERLRNLNKDKRFLQLDCRFVKDLTVPDGTRMAPSTPFRKIWCMLNNGNIVWPYGTHLAWVGGDQFARQSLVKLAIPEAGFPLNGEIDVCVDFVSPAKPGRYISYWRLTSPDLQKFGQQVWVLIEVEEPVQAGDNQTAAIDLNLPADSNPATSRPSIVQQPVQTSGNKGTAAVNFLSLPAEGSTATWTSDSASDSDNDGIPLRDVLATLRRKGPKAVGSVVPSAPATDEPVQVPIAYPQAADEPVQVPIAYTQAADEPVQVPVAYPHASSAEALGMPVGVAAPEAAPLPEPISVPEPLPAPTLVNSHVAPVSMPLPDQTINNNNMEEKLLRELADMGFRQVDLNKEVLRQNEYDLQKSVDDLCGFHEWDPLLAELKSARARTMKFHEACGDGSIFLPEIRSGDGLLRSSAGALLPNSNLDIDEVVPSIM</sequence>
<organism evidence="11 12">
    <name type="scientific">Triticum aestivum</name>
    <name type="common">Wheat</name>
    <dbReference type="NCBI Taxonomy" id="4565"/>
    <lineage>
        <taxon>Eukaryota</taxon>
        <taxon>Viridiplantae</taxon>
        <taxon>Streptophyta</taxon>
        <taxon>Embryophyta</taxon>
        <taxon>Tracheophyta</taxon>
        <taxon>Spermatophyta</taxon>
        <taxon>Magnoliopsida</taxon>
        <taxon>Liliopsida</taxon>
        <taxon>Poales</taxon>
        <taxon>Poaceae</taxon>
        <taxon>BOP clade</taxon>
        <taxon>Pooideae</taxon>
        <taxon>Triticodae</taxon>
        <taxon>Triticeae</taxon>
        <taxon>Triticinae</taxon>
        <taxon>Triticum</taxon>
    </lineage>
</organism>
<dbReference type="CDD" id="cd14319">
    <property type="entry name" value="UBA_NBR1"/>
    <property type="match status" value="1"/>
</dbReference>
<evidence type="ECO:0000256" key="5">
    <source>
        <dbReference type="ARBA" id="ARBA00023329"/>
    </source>
</evidence>
<name>A0A7H4LJH2_WHEAT</name>
<dbReference type="Gene3D" id="2.60.40.10">
    <property type="entry name" value="Immunoglobulins"/>
    <property type="match status" value="1"/>
</dbReference>
<reference evidence="11 12" key="1">
    <citation type="submission" date="2018-05" db="EMBL/GenBank/DDBJ databases">
        <authorList>
            <person name="Thind KAUR A."/>
        </authorList>
    </citation>
    <scope>NUCLEOTIDE SEQUENCE [LARGE SCALE GENOMIC DNA]</scope>
</reference>
<dbReference type="Gene3D" id="1.10.8.10">
    <property type="entry name" value="DNA helicase RuvA subunit, C-terminal domain"/>
    <property type="match status" value="1"/>
</dbReference>
<dbReference type="SMART" id="SM00291">
    <property type="entry name" value="ZnF_ZZ"/>
    <property type="match status" value="1"/>
</dbReference>
<evidence type="ECO:0000313" key="11">
    <source>
        <dbReference type="EMBL" id="SPT18760.1"/>
    </source>
</evidence>
<dbReference type="Gene3D" id="3.10.20.90">
    <property type="entry name" value="Phosphatidylinositol 3-kinase Catalytic Subunit, Chain A, domain 1"/>
    <property type="match status" value="1"/>
</dbReference>
<evidence type="ECO:0000256" key="7">
    <source>
        <dbReference type="SAM" id="MobiDB-lite"/>
    </source>
</evidence>
<feature type="region of interest" description="Disordered" evidence="7">
    <location>
        <begin position="107"/>
        <end position="128"/>
    </location>
</feature>
<evidence type="ECO:0000259" key="8">
    <source>
        <dbReference type="PROSITE" id="PS50030"/>
    </source>
</evidence>
<evidence type="ECO:0000259" key="10">
    <source>
        <dbReference type="PROSITE" id="PS51745"/>
    </source>
</evidence>
<comment type="subcellular location">
    <subcellularLocation>
        <location evidence="1">Cytoplasmic vesicle</location>
        <location evidence="1">Autophagosome</location>
    </subcellularLocation>
</comment>
<dbReference type="PANTHER" id="PTHR20930">
    <property type="entry name" value="OVARIAN CARCINOMA ANTIGEN CA125-RELATED"/>
    <property type="match status" value="1"/>
</dbReference>
<feature type="domain" description="ZZ-type" evidence="9">
    <location>
        <begin position="422"/>
        <end position="472"/>
    </location>
</feature>
<dbReference type="InterPro" id="IPR032350">
    <property type="entry name" value="Nbr1_FW"/>
</dbReference>
<dbReference type="SUPFAM" id="SSF54277">
    <property type="entry name" value="CAD &amp; PB1 domains"/>
    <property type="match status" value="1"/>
</dbReference>
<dbReference type="Pfam" id="PF00564">
    <property type="entry name" value="PB1"/>
    <property type="match status" value="1"/>
</dbReference>
<feature type="domain" description="PB1" evidence="10">
    <location>
        <begin position="22"/>
        <end position="107"/>
    </location>
</feature>
<dbReference type="InterPro" id="IPR013783">
    <property type="entry name" value="Ig-like_fold"/>
</dbReference>
<evidence type="ECO:0000256" key="2">
    <source>
        <dbReference type="ARBA" id="ARBA00022723"/>
    </source>
</evidence>
<dbReference type="GO" id="GO:0031410">
    <property type="term" value="C:cytoplasmic vesicle"/>
    <property type="evidence" value="ECO:0007669"/>
    <property type="project" value="UniProtKB-KW"/>
</dbReference>
<dbReference type="AlphaFoldDB" id="A0A7H4LJH2"/>
<evidence type="ECO:0000313" key="12">
    <source>
        <dbReference type="Proteomes" id="UP000280104"/>
    </source>
</evidence>
<dbReference type="GO" id="GO:0008270">
    <property type="term" value="F:zinc ion binding"/>
    <property type="evidence" value="ECO:0007669"/>
    <property type="project" value="UniProtKB-KW"/>
</dbReference>
<dbReference type="SUPFAM" id="SSF57850">
    <property type="entry name" value="RING/U-box"/>
    <property type="match status" value="1"/>
</dbReference>
<dbReference type="PROSITE" id="PS50135">
    <property type="entry name" value="ZF_ZZ_2"/>
    <property type="match status" value="1"/>
</dbReference>
<gene>
    <name evidence="11" type="ORF">CAMPLR22A2D_LOCUS3373</name>
</gene>
<dbReference type="SMART" id="SM00666">
    <property type="entry name" value="PB1"/>
    <property type="match status" value="1"/>
</dbReference>
<feature type="region of interest" description="Disordered" evidence="7">
    <location>
        <begin position="187"/>
        <end position="216"/>
    </location>
</feature>
<dbReference type="GO" id="GO:0005776">
    <property type="term" value="C:autophagosome"/>
    <property type="evidence" value="ECO:0007669"/>
    <property type="project" value="UniProtKB-SubCell"/>
</dbReference>
<feature type="compositionally biased region" description="Polar residues" evidence="7">
    <location>
        <begin position="107"/>
        <end position="126"/>
    </location>
</feature>
<keyword evidence="5" id="KW-0968">Cytoplasmic vesicle</keyword>
<proteinExistence type="predicted"/>
<dbReference type="Gene3D" id="3.30.60.90">
    <property type="match status" value="1"/>
</dbReference>
<dbReference type="PANTHER" id="PTHR20930:SF7">
    <property type="entry name" value="OS04G0476800 PROTEIN"/>
    <property type="match status" value="1"/>
</dbReference>
<evidence type="ECO:0000259" key="9">
    <source>
        <dbReference type="PROSITE" id="PS50135"/>
    </source>
</evidence>
<dbReference type="Pfam" id="PF24932">
    <property type="entry name" value="UBA_NBR1_C"/>
    <property type="match status" value="1"/>
</dbReference>
<dbReference type="InterPro" id="IPR043145">
    <property type="entry name" value="Znf_ZZ_sf"/>
</dbReference>
<dbReference type="PROSITE" id="PS50030">
    <property type="entry name" value="UBA"/>
    <property type="match status" value="1"/>
</dbReference>
<dbReference type="Pfam" id="PF00569">
    <property type="entry name" value="ZZ"/>
    <property type="match status" value="1"/>
</dbReference>
<dbReference type="InterPro" id="IPR015940">
    <property type="entry name" value="UBA"/>
</dbReference>
<dbReference type="Proteomes" id="UP000280104">
    <property type="component" value="Chromosome II"/>
</dbReference>
<evidence type="ECO:0000256" key="6">
    <source>
        <dbReference type="PROSITE-ProRule" id="PRU00228"/>
    </source>
</evidence>
<dbReference type="InterPro" id="IPR000433">
    <property type="entry name" value="Znf_ZZ"/>
</dbReference>
<keyword evidence="2" id="KW-0479">Metal-binding</keyword>
<dbReference type="Pfam" id="PF16158">
    <property type="entry name" value="N_BRCA1_IG"/>
    <property type="match status" value="1"/>
</dbReference>
<evidence type="ECO:0000256" key="1">
    <source>
        <dbReference type="ARBA" id="ARBA00004419"/>
    </source>
</evidence>
<dbReference type="EMBL" id="LS480641">
    <property type="protein sequence ID" value="SPT18760.1"/>
    <property type="molecule type" value="Genomic_DNA"/>
</dbReference>